<keyword evidence="5 8" id="KW-0812">Transmembrane</keyword>
<keyword evidence="10" id="KW-1185">Reference proteome</keyword>
<sequence>MFKNSDSKIGTKETITLITILLFTNTFDNTPSFIFKDAKNAGWLVPIISAVIILIPILCTLNLLKKFKDKGLIEIIYMLTGKYFGFILILLLIVLNIFFLIGNIRDNCSTISTLFFPKTSTEILVFTLIGASCYVASLGLKASARTAFLFLFYFVINLLLILIFSKHLIIPAFLFPLAGGGIKSIFKASLLNVPIFQVIILLSICFPMFKNHKCFKKSSLFSLLISCILIAVIFIIIQMTFDYPATSIIALPFFTFVRLINITRFLSNLEALLFLPSVIILVLYYSVYLYLVTAMFTNLLKLKKVEPFILPVTALIAILCLIPENSIKISLLIHMYLLPILSTFIIILPITLSIIAQWKGAYNK</sequence>
<comment type="similarity">
    <text evidence="2">Belongs to the amino acid-polyamine-organocation (APC) superfamily. Spore germination protein (SGP) (TC 2.A.3.9) family.</text>
</comment>
<organism evidence="9 10">
    <name type="scientific">Clostridium paridis</name>
    <dbReference type="NCBI Taxonomy" id="2803863"/>
    <lineage>
        <taxon>Bacteria</taxon>
        <taxon>Bacillati</taxon>
        <taxon>Bacillota</taxon>
        <taxon>Clostridia</taxon>
        <taxon>Eubacteriales</taxon>
        <taxon>Clostridiaceae</taxon>
        <taxon>Clostridium</taxon>
    </lineage>
</organism>
<comment type="caution">
    <text evidence="9">The sequence shown here is derived from an EMBL/GenBank/DDBJ whole genome shotgun (WGS) entry which is preliminary data.</text>
</comment>
<feature type="transmembrane region" description="Helical" evidence="8">
    <location>
        <begin position="336"/>
        <end position="358"/>
    </location>
</feature>
<evidence type="ECO:0000256" key="3">
    <source>
        <dbReference type="ARBA" id="ARBA00022448"/>
    </source>
</evidence>
<dbReference type="PANTHER" id="PTHR34975">
    <property type="entry name" value="SPORE GERMINATION PROTEIN A2"/>
    <property type="match status" value="1"/>
</dbReference>
<dbReference type="AlphaFoldDB" id="A0A937FDL9"/>
<feature type="transmembrane region" description="Helical" evidence="8">
    <location>
        <begin position="308"/>
        <end position="324"/>
    </location>
</feature>
<name>A0A937FDL9_9CLOT</name>
<evidence type="ECO:0000256" key="7">
    <source>
        <dbReference type="ARBA" id="ARBA00023136"/>
    </source>
</evidence>
<keyword evidence="7 8" id="KW-0472">Membrane</keyword>
<evidence type="ECO:0000256" key="8">
    <source>
        <dbReference type="SAM" id="Phobius"/>
    </source>
</evidence>
<feature type="transmembrane region" description="Helical" evidence="8">
    <location>
        <begin position="84"/>
        <end position="103"/>
    </location>
</feature>
<comment type="subcellular location">
    <subcellularLocation>
        <location evidence="1">Membrane</location>
        <topology evidence="1">Multi-pass membrane protein</topology>
    </subcellularLocation>
</comment>
<keyword evidence="6 8" id="KW-1133">Transmembrane helix</keyword>
<reference evidence="9" key="1">
    <citation type="submission" date="2021-01" db="EMBL/GenBank/DDBJ databases">
        <title>Genome public.</title>
        <authorList>
            <person name="Liu C."/>
            <person name="Sun Q."/>
        </authorList>
    </citation>
    <scope>NUCLEOTIDE SEQUENCE</scope>
    <source>
        <strain evidence="9">YIM B02565</strain>
    </source>
</reference>
<evidence type="ECO:0000256" key="2">
    <source>
        <dbReference type="ARBA" id="ARBA00007998"/>
    </source>
</evidence>
<feature type="transmembrane region" description="Helical" evidence="8">
    <location>
        <begin position="147"/>
        <end position="165"/>
    </location>
</feature>
<dbReference type="InterPro" id="IPR004761">
    <property type="entry name" value="Spore_GerAB"/>
</dbReference>
<feature type="transmembrane region" description="Helical" evidence="8">
    <location>
        <begin position="123"/>
        <end position="140"/>
    </location>
</feature>
<evidence type="ECO:0000256" key="6">
    <source>
        <dbReference type="ARBA" id="ARBA00022989"/>
    </source>
</evidence>
<evidence type="ECO:0000313" key="10">
    <source>
        <dbReference type="Proteomes" id="UP000623681"/>
    </source>
</evidence>
<evidence type="ECO:0000256" key="5">
    <source>
        <dbReference type="ARBA" id="ARBA00022692"/>
    </source>
</evidence>
<dbReference type="GO" id="GO:0009847">
    <property type="term" value="P:spore germination"/>
    <property type="evidence" value="ECO:0007669"/>
    <property type="project" value="InterPro"/>
</dbReference>
<evidence type="ECO:0000313" key="9">
    <source>
        <dbReference type="EMBL" id="MBL4930362.1"/>
    </source>
</evidence>
<feature type="transmembrane region" description="Helical" evidence="8">
    <location>
        <begin position="185"/>
        <end position="206"/>
    </location>
</feature>
<feature type="transmembrane region" description="Helical" evidence="8">
    <location>
        <begin position="43"/>
        <end position="64"/>
    </location>
</feature>
<feature type="transmembrane region" description="Helical" evidence="8">
    <location>
        <begin position="272"/>
        <end position="296"/>
    </location>
</feature>
<dbReference type="RefSeq" id="WP_202765745.1">
    <property type="nucleotide sequence ID" value="NZ_JAESWA010000004.1"/>
</dbReference>
<feature type="transmembrane region" description="Helical" evidence="8">
    <location>
        <begin position="218"/>
        <end position="237"/>
    </location>
</feature>
<evidence type="ECO:0000256" key="4">
    <source>
        <dbReference type="ARBA" id="ARBA00022544"/>
    </source>
</evidence>
<proteinExistence type="inferred from homology"/>
<evidence type="ECO:0000256" key="1">
    <source>
        <dbReference type="ARBA" id="ARBA00004141"/>
    </source>
</evidence>
<gene>
    <name evidence="9" type="ORF">JK634_00860</name>
</gene>
<dbReference type="Pfam" id="PF03845">
    <property type="entry name" value="Spore_permease"/>
    <property type="match status" value="1"/>
</dbReference>
<keyword evidence="3" id="KW-0813">Transport</keyword>
<protein>
    <submittedName>
        <fullName evidence="9">GerAB/ArcD/ProY family transporter</fullName>
    </submittedName>
</protein>
<dbReference type="PANTHER" id="PTHR34975:SF2">
    <property type="entry name" value="SPORE GERMINATION PROTEIN A2"/>
    <property type="match status" value="1"/>
</dbReference>
<keyword evidence="4" id="KW-0309">Germination</keyword>
<dbReference type="Proteomes" id="UP000623681">
    <property type="component" value="Unassembled WGS sequence"/>
</dbReference>
<dbReference type="EMBL" id="JAESWA010000004">
    <property type="protein sequence ID" value="MBL4930362.1"/>
    <property type="molecule type" value="Genomic_DNA"/>
</dbReference>
<dbReference type="GO" id="GO:0016020">
    <property type="term" value="C:membrane"/>
    <property type="evidence" value="ECO:0007669"/>
    <property type="project" value="UniProtKB-SubCell"/>
</dbReference>
<feature type="transmembrane region" description="Helical" evidence="8">
    <location>
        <begin position="243"/>
        <end position="260"/>
    </location>
</feature>
<accession>A0A937FDL9</accession>